<feature type="compositionally biased region" description="Gly residues" evidence="1">
    <location>
        <begin position="121"/>
        <end position="133"/>
    </location>
</feature>
<feature type="compositionally biased region" description="Basic and acidic residues" evidence="1">
    <location>
        <begin position="301"/>
        <end position="313"/>
    </location>
</feature>
<protein>
    <submittedName>
        <fullName evidence="2">Uncharacterized protein</fullName>
    </submittedName>
</protein>
<feature type="compositionally biased region" description="Gly residues" evidence="1">
    <location>
        <begin position="102"/>
        <end position="111"/>
    </location>
</feature>
<evidence type="ECO:0000313" key="3">
    <source>
        <dbReference type="Proteomes" id="UP001165124"/>
    </source>
</evidence>
<comment type="caution">
    <text evidence="2">The sequence shown here is derived from an EMBL/GenBank/DDBJ whole genome shotgun (WGS) entry which is preliminary data.</text>
</comment>
<dbReference type="EMBL" id="BSRZ01000002">
    <property type="protein sequence ID" value="GLW63067.1"/>
    <property type="molecule type" value="Genomic_DNA"/>
</dbReference>
<evidence type="ECO:0000256" key="1">
    <source>
        <dbReference type="SAM" id="MobiDB-lite"/>
    </source>
</evidence>
<feature type="region of interest" description="Disordered" evidence="1">
    <location>
        <begin position="288"/>
        <end position="313"/>
    </location>
</feature>
<feature type="region of interest" description="Disordered" evidence="1">
    <location>
        <begin position="84"/>
        <end position="164"/>
    </location>
</feature>
<organism evidence="2 3">
    <name type="scientific">Actinomadura rubrobrunea</name>
    <dbReference type="NCBI Taxonomy" id="115335"/>
    <lineage>
        <taxon>Bacteria</taxon>
        <taxon>Bacillati</taxon>
        <taxon>Actinomycetota</taxon>
        <taxon>Actinomycetes</taxon>
        <taxon>Streptosporangiales</taxon>
        <taxon>Thermomonosporaceae</taxon>
        <taxon>Actinomadura</taxon>
    </lineage>
</organism>
<proteinExistence type="predicted"/>
<name>A0A9W6PT77_9ACTN</name>
<dbReference type="AlphaFoldDB" id="A0A9W6PT77"/>
<keyword evidence="3" id="KW-1185">Reference proteome</keyword>
<sequence>MTAQMRTGPAARDADFRGIDPPALNQLLRQMQEAAAAIRSWLDAHRPPPGVSAAGYRQADRVAQWTADQLGMLTRRYNFAVTHPDRGGGVNAPPAPAPRPGPSGGGGGGATRGVPKPDGGAVKGGRPSRGGGSPHAFRPVPPKSPRKTTPHGAGDLGDFPTRGAAAKAARADALAVAAALQDRRPVPDSVWTHLKAGADDPDYTEKLYERLGPAGVAGLLKAADGDTACLRAVQDSLGTASHRLTMDAEWLRTLLDEADRTGVRDVAVQVLTGADMSHRTREALAALGLRDASGPASPDQTGDRRPVLESRDR</sequence>
<dbReference type="Proteomes" id="UP001165124">
    <property type="component" value="Unassembled WGS sequence"/>
</dbReference>
<reference evidence="2" key="1">
    <citation type="submission" date="2023-02" db="EMBL/GenBank/DDBJ databases">
        <title>Actinomadura rubrobrunea NBRC 14622.</title>
        <authorList>
            <person name="Ichikawa N."/>
            <person name="Sato H."/>
            <person name="Tonouchi N."/>
        </authorList>
    </citation>
    <scope>NUCLEOTIDE SEQUENCE</scope>
    <source>
        <strain evidence="2">NBRC 14622</strain>
    </source>
</reference>
<gene>
    <name evidence="2" type="ORF">Arub01_13110</name>
</gene>
<evidence type="ECO:0000313" key="2">
    <source>
        <dbReference type="EMBL" id="GLW63067.1"/>
    </source>
</evidence>
<accession>A0A9W6PT77</accession>
<dbReference type="RefSeq" id="WP_067916564.1">
    <property type="nucleotide sequence ID" value="NZ_BSRZ01000002.1"/>
</dbReference>